<name>A0ABN1QAN9_9PSEU</name>
<sequence>MARAHDGRYVVEVAVVDRWVHGGEQPVADPQALRPVLLGARREPHDLVDLRRPSSELWEDESDPHCVAPQLSSWRRGGVDAAVPRVSNSPDLFVPASRRE</sequence>
<dbReference type="Proteomes" id="UP001499967">
    <property type="component" value="Unassembled WGS sequence"/>
</dbReference>
<reference evidence="1 2" key="1">
    <citation type="journal article" date="2019" name="Int. J. Syst. Evol. Microbiol.">
        <title>The Global Catalogue of Microorganisms (GCM) 10K type strain sequencing project: providing services to taxonomists for standard genome sequencing and annotation.</title>
        <authorList>
            <consortium name="The Broad Institute Genomics Platform"/>
            <consortium name="The Broad Institute Genome Sequencing Center for Infectious Disease"/>
            <person name="Wu L."/>
            <person name="Ma J."/>
        </authorList>
    </citation>
    <scope>NUCLEOTIDE SEQUENCE [LARGE SCALE GENOMIC DNA]</scope>
    <source>
        <strain evidence="1 2">JCM 11117</strain>
    </source>
</reference>
<gene>
    <name evidence="1" type="ORF">GCM10009559_34660</name>
</gene>
<comment type="caution">
    <text evidence="1">The sequence shown here is derived from an EMBL/GenBank/DDBJ whole genome shotgun (WGS) entry which is preliminary data.</text>
</comment>
<proteinExistence type="predicted"/>
<organism evidence="1 2">
    <name type="scientific">Pseudonocardia zijingensis</name>
    <dbReference type="NCBI Taxonomy" id="153376"/>
    <lineage>
        <taxon>Bacteria</taxon>
        <taxon>Bacillati</taxon>
        <taxon>Actinomycetota</taxon>
        <taxon>Actinomycetes</taxon>
        <taxon>Pseudonocardiales</taxon>
        <taxon>Pseudonocardiaceae</taxon>
        <taxon>Pseudonocardia</taxon>
    </lineage>
</organism>
<protein>
    <submittedName>
        <fullName evidence="1">Uncharacterized protein</fullName>
    </submittedName>
</protein>
<evidence type="ECO:0000313" key="1">
    <source>
        <dbReference type="EMBL" id="GAA0939944.1"/>
    </source>
</evidence>
<dbReference type="EMBL" id="BAAAHP010000095">
    <property type="protein sequence ID" value="GAA0939944.1"/>
    <property type="molecule type" value="Genomic_DNA"/>
</dbReference>
<evidence type="ECO:0000313" key="2">
    <source>
        <dbReference type="Proteomes" id="UP001499967"/>
    </source>
</evidence>
<keyword evidence="2" id="KW-1185">Reference proteome</keyword>
<accession>A0ABN1QAN9</accession>